<dbReference type="AlphaFoldDB" id="A0A517KYN5"/>
<keyword evidence="3" id="KW-1185">Reference proteome</keyword>
<feature type="signal peptide" evidence="1">
    <location>
        <begin position="1"/>
        <end position="19"/>
    </location>
</feature>
<sequence length="108" mass="12519">MAILFWMQVLDSWIPGTNPVSFDNGEVVEKMYFLIEQGFYAQGINKNNDDVGIWAVADDFDFAIKYYSYDRLTSSNDWACPLAPFQDRLSTWDDRDVESLTKKLLMSL</sequence>
<name>A0A517KYN5_9PEZI</name>
<organism evidence="2 3">
    <name type="scientific">Venturia effusa</name>
    <dbReference type="NCBI Taxonomy" id="50376"/>
    <lineage>
        <taxon>Eukaryota</taxon>
        <taxon>Fungi</taxon>
        <taxon>Dikarya</taxon>
        <taxon>Ascomycota</taxon>
        <taxon>Pezizomycotina</taxon>
        <taxon>Dothideomycetes</taxon>
        <taxon>Pleosporomycetidae</taxon>
        <taxon>Venturiales</taxon>
        <taxon>Venturiaceae</taxon>
        <taxon>Venturia</taxon>
    </lineage>
</organism>
<reference evidence="2 3" key="1">
    <citation type="submission" date="2019-07" db="EMBL/GenBank/DDBJ databases">
        <title>Finished genome of Venturia effusa.</title>
        <authorList>
            <person name="Young C.A."/>
            <person name="Cox M.P."/>
            <person name="Ganley A.R.D."/>
            <person name="David W.J."/>
        </authorList>
    </citation>
    <scope>NUCLEOTIDE SEQUENCE [LARGE SCALE GENOMIC DNA]</scope>
    <source>
        <strain evidence="3">albino</strain>
    </source>
</reference>
<evidence type="ECO:0000313" key="2">
    <source>
        <dbReference type="EMBL" id="QDS68498.1"/>
    </source>
</evidence>
<dbReference type="Proteomes" id="UP000316270">
    <property type="component" value="Chromosome 1"/>
</dbReference>
<protein>
    <submittedName>
        <fullName evidence="2">Uncharacterized protein</fullName>
    </submittedName>
</protein>
<evidence type="ECO:0000256" key="1">
    <source>
        <dbReference type="SAM" id="SignalP"/>
    </source>
</evidence>
<dbReference type="EMBL" id="CP042185">
    <property type="protein sequence ID" value="QDS68498.1"/>
    <property type="molecule type" value="Genomic_DNA"/>
</dbReference>
<proteinExistence type="predicted"/>
<keyword evidence="1" id="KW-0732">Signal</keyword>
<evidence type="ECO:0000313" key="3">
    <source>
        <dbReference type="Proteomes" id="UP000316270"/>
    </source>
</evidence>
<gene>
    <name evidence="2" type="ORF">FKW77_010865</name>
</gene>
<feature type="chain" id="PRO_5021960444" evidence="1">
    <location>
        <begin position="20"/>
        <end position="108"/>
    </location>
</feature>
<accession>A0A517KYN5</accession>